<protein>
    <submittedName>
        <fullName evidence="2">Uncharacterized protein</fullName>
    </submittedName>
</protein>
<dbReference type="RefSeq" id="WP_344417292.1">
    <property type="nucleotide sequence ID" value="NZ_BAAANN010000009.1"/>
</dbReference>
<name>A0ABN2QQ44_9PSEU</name>
<feature type="compositionally biased region" description="Basic and acidic residues" evidence="1">
    <location>
        <begin position="59"/>
        <end position="68"/>
    </location>
</feature>
<organism evidence="2 3">
    <name type="scientific">Amycolatopsis minnesotensis</name>
    <dbReference type="NCBI Taxonomy" id="337894"/>
    <lineage>
        <taxon>Bacteria</taxon>
        <taxon>Bacillati</taxon>
        <taxon>Actinomycetota</taxon>
        <taxon>Actinomycetes</taxon>
        <taxon>Pseudonocardiales</taxon>
        <taxon>Pseudonocardiaceae</taxon>
        <taxon>Amycolatopsis</taxon>
    </lineage>
</organism>
<reference evidence="2 3" key="1">
    <citation type="journal article" date="2019" name="Int. J. Syst. Evol. Microbiol.">
        <title>The Global Catalogue of Microorganisms (GCM) 10K type strain sequencing project: providing services to taxonomists for standard genome sequencing and annotation.</title>
        <authorList>
            <consortium name="The Broad Institute Genomics Platform"/>
            <consortium name="The Broad Institute Genome Sequencing Center for Infectious Disease"/>
            <person name="Wu L."/>
            <person name="Ma J."/>
        </authorList>
    </citation>
    <scope>NUCLEOTIDE SEQUENCE [LARGE SCALE GENOMIC DNA]</scope>
    <source>
        <strain evidence="2 3">JCM 14545</strain>
    </source>
</reference>
<comment type="caution">
    <text evidence="2">The sequence shown here is derived from an EMBL/GenBank/DDBJ whole genome shotgun (WGS) entry which is preliminary data.</text>
</comment>
<accession>A0ABN2QQ44</accession>
<keyword evidence="3" id="KW-1185">Reference proteome</keyword>
<sequence length="91" mass="9677">MAWGQGDADRRAVLVFLDGDHITGSSPGEIGAESSGGVQRVRGHHPVKVEVIEQWPHPRDLSGAHRDLPLGQHGPAVMGEQVHTPAPPVRA</sequence>
<feature type="region of interest" description="Disordered" evidence="1">
    <location>
        <begin position="59"/>
        <end position="91"/>
    </location>
</feature>
<evidence type="ECO:0000313" key="2">
    <source>
        <dbReference type="EMBL" id="GAA1955330.1"/>
    </source>
</evidence>
<dbReference type="Proteomes" id="UP001501116">
    <property type="component" value="Unassembled WGS sequence"/>
</dbReference>
<evidence type="ECO:0000313" key="3">
    <source>
        <dbReference type="Proteomes" id="UP001501116"/>
    </source>
</evidence>
<evidence type="ECO:0000256" key="1">
    <source>
        <dbReference type="SAM" id="MobiDB-lite"/>
    </source>
</evidence>
<proteinExistence type="predicted"/>
<gene>
    <name evidence="2" type="ORF">GCM10009754_26220</name>
</gene>
<dbReference type="EMBL" id="BAAANN010000009">
    <property type="protein sequence ID" value="GAA1955330.1"/>
    <property type="molecule type" value="Genomic_DNA"/>
</dbReference>